<keyword evidence="5" id="KW-1185">Reference proteome</keyword>
<dbReference type="InParanoid" id="A0A6P9A1K2"/>
<name>A0A6P9A1K2_THRPL</name>
<keyword evidence="1" id="KW-0677">Repeat</keyword>
<dbReference type="GeneID" id="117651095"/>
<accession>A0A6P9A1K2</accession>
<organism evidence="6">
    <name type="scientific">Thrips palmi</name>
    <name type="common">Melon thrips</name>
    <dbReference type="NCBI Taxonomy" id="161013"/>
    <lineage>
        <taxon>Eukaryota</taxon>
        <taxon>Metazoa</taxon>
        <taxon>Ecdysozoa</taxon>
        <taxon>Arthropoda</taxon>
        <taxon>Hexapoda</taxon>
        <taxon>Insecta</taxon>
        <taxon>Pterygota</taxon>
        <taxon>Neoptera</taxon>
        <taxon>Paraneoptera</taxon>
        <taxon>Thysanoptera</taxon>
        <taxon>Terebrantia</taxon>
        <taxon>Thripoidea</taxon>
        <taxon>Thripidae</taxon>
        <taxon>Thrips</taxon>
    </lineage>
</organism>
<reference evidence="6" key="1">
    <citation type="submission" date="2025-08" db="UniProtKB">
        <authorList>
            <consortium name="RefSeq"/>
        </authorList>
    </citation>
    <scope>IDENTIFICATION</scope>
    <source>
        <tissue evidence="6">Total insect</tissue>
    </source>
</reference>
<dbReference type="InterPro" id="IPR050745">
    <property type="entry name" value="Multifunctional_regulatory"/>
</dbReference>
<feature type="repeat" description="ANK" evidence="3">
    <location>
        <begin position="111"/>
        <end position="144"/>
    </location>
</feature>
<dbReference type="Pfam" id="PF12796">
    <property type="entry name" value="Ank_2"/>
    <property type="match status" value="1"/>
</dbReference>
<gene>
    <name evidence="6" type="primary">LOC117651095</name>
</gene>
<proteinExistence type="predicted"/>
<protein>
    <submittedName>
        <fullName evidence="6">Uncharacterized protein LOC117651095</fullName>
    </submittedName>
</protein>
<evidence type="ECO:0000313" key="5">
    <source>
        <dbReference type="Proteomes" id="UP000515158"/>
    </source>
</evidence>
<dbReference type="PANTHER" id="PTHR24189:SF50">
    <property type="entry name" value="ANKYRIN REPEAT AND SOCS BOX PROTEIN 2"/>
    <property type="match status" value="1"/>
</dbReference>
<dbReference type="KEGG" id="tpal:117651095"/>
<dbReference type="InterPro" id="IPR002110">
    <property type="entry name" value="Ankyrin_rpt"/>
</dbReference>
<dbReference type="PANTHER" id="PTHR24189">
    <property type="entry name" value="MYOTROPHIN"/>
    <property type="match status" value="1"/>
</dbReference>
<dbReference type="AlphaFoldDB" id="A0A6P9A1K2"/>
<dbReference type="RefSeq" id="XP_034250741.1">
    <property type="nucleotide sequence ID" value="XM_034394850.1"/>
</dbReference>
<dbReference type="PROSITE" id="PS50297">
    <property type="entry name" value="ANK_REP_REGION"/>
    <property type="match status" value="1"/>
</dbReference>
<sequence length="266" mass="29469">MDKKLTVEDLEMTSPRRENGGPASGLSLCRSFSLRAPDPSSQLASAYRNQDLETFSELLSGSPPEVDPDHWFDDPNFATMLDLAARDDGRAEYVRVLLEAGADPNRVNRVRKKAPLHLAAEAGNAASLEQLLQAKGLDVNKQDSAGCTALHLAAKEDAAHDAQSGRGELQHRYRRWVHWETESGERHTGNAEAWDFQRRGRSKVIVQGPKKSIFQSKKSSKVKVTPLKKSKKSQSILLAFGEILPKFKGLTPRYALKKSKKSPKSL</sequence>
<dbReference type="SMART" id="SM00248">
    <property type="entry name" value="ANK"/>
    <property type="match status" value="2"/>
</dbReference>
<evidence type="ECO:0000313" key="6">
    <source>
        <dbReference type="RefSeq" id="XP_034250741.1"/>
    </source>
</evidence>
<evidence type="ECO:0000256" key="3">
    <source>
        <dbReference type="PROSITE-ProRule" id="PRU00023"/>
    </source>
</evidence>
<dbReference type="InterPro" id="IPR036770">
    <property type="entry name" value="Ankyrin_rpt-contain_sf"/>
</dbReference>
<evidence type="ECO:0000256" key="2">
    <source>
        <dbReference type="ARBA" id="ARBA00023043"/>
    </source>
</evidence>
<feature type="region of interest" description="Disordered" evidence="4">
    <location>
        <begin position="1"/>
        <end position="26"/>
    </location>
</feature>
<dbReference type="OrthoDB" id="2157354at2759"/>
<dbReference type="Gene3D" id="1.25.40.20">
    <property type="entry name" value="Ankyrin repeat-containing domain"/>
    <property type="match status" value="1"/>
</dbReference>
<evidence type="ECO:0000256" key="1">
    <source>
        <dbReference type="ARBA" id="ARBA00022737"/>
    </source>
</evidence>
<feature type="repeat" description="ANK" evidence="3">
    <location>
        <begin position="76"/>
        <end position="109"/>
    </location>
</feature>
<dbReference type="Proteomes" id="UP000515158">
    <property type="component" value="Unplaced"/>
</dbReference>
<evidence type="ECO:0000256" key="4">
    <source>
        <dbReference type="SAM" id="MobiDB-lite"/>
    </source>
</evidence>
<keyword evidence="2 3" id="KW-0040">ANK repeat</keyword>
<dbReference type="PROSITE" id="PS50088">
    <property type="entry name" value="ANK_REPEAT"/>
    <property type="match status" value="2"/>
</dbReference>
<dbReference type="SUPFAM" id="SSF48403">
    <property type="entry name" value="Ankyrin repeat"/>
    <property type="match status" value="1"/>
</dbReference>